<gene>
    <name evidence="2" type="ORF">UABAM_04365</name>
</gene>
<feature type="compositionally biased region" description="Basic residues" evidence="1">
    <location>
        <begin position="580"/>
        <end position="603"/>
    </location>
</feature>
<evidence type="ECO:0000313" key="2">
    <source>
        <dbReference type="EMBL" id="BBM85979.1"/>
    </source>
</evidence>
<dbReference type="AlphaFoldDB" id="A0A5S9IQ27"/>
<evidence type="ECO:0000313" key="3">
    <source>
        <dbReference type="Proteomes" id="UP000326354"/>
    </source>
</evidence>
<dbReference type="Proteomes" id="UP000326354">
    <property type="component" value="Chromosome"/>
</dbReference>
<reference evidence="2 3" key="1">
    <citation type="submission" date="2019-08" db="EMBL/GenBank/DDBJ databases">
        <title>Complete genome sequence of Candidatus Uab amorphum.</title>
        <authorList>
            <person name="Shiratori T."/>
            <person name="Suzuki S."/>
            <person name="Kakizawa Y."/>
            <person name="Ishida K."/>
        </authorList>
    </citation>
    <scope>NUCLEOTIDE SEQUENCE [LARGE SCALE GENOMIC DNA]</scope>
    <source>
        <strain evidence="2 3">SRT547</strain>
    </source>
</reference>
<protein>
    <submittedName>
        <fullName evidence="2">Uncharacterized protein</fullName>
    </submittedName>
</protein>
<feature type="region of interest" description="Disordered" evidence="1">
    <location>
        <begin position="561"/>
        <end position="603"/>
    </location>
</feature>
<name>A0A5S9IQ27_UABAM</name>
<organism evidence="2 3">
    <name type="scientific">Uabimicrobium amorphum</name>
    <dbReference type="NCBI Taxonomy" id="2596890"/>
    <lineage>
        <taxon>Bacteria</taxon>
        <taxon>Pseudomonadati</taxon>
        <taxon>Planctomycetota</taxon>
        <taxon>Candidatus Uabimicrobiia</taxon>
        <taxon>Candidatus Uabimicrobiales</taxon>
        <taxon>Candidatus Uabimicrobiaceae</taxon>
        <taxon>Candidatus Uabimicrobium</taxon>
    </lineage>
</organism>
<proteinExistence type="predicted"/>
<sequence length="971" mass="112993">MPNIIQPLLQQHADSEFLFAILQWKAFYADDHEWNNITSHLWQEAQNNNKMAAYYLHKLTSSNDICLSHVKKLSQMASRTLLNSDYSRQVDWEEYLCSLHEMDSLFHETEVHSDFDQSLFCASTLQSVLASFDVTKSILLKYIYRGKLGVDFRDNYIVFVYSQVSELFHCKNSGISTMALCEIMQKCELEDSVYTSIANGEIAVHVIDNEIHIPQTAFSSFLTPQQVKIVEEDDDDDDDIVFIVGETHKDKEPEEYPSIVILPYEFTDRDSAQKKFYSWDEALKRLQIENEDLERFITDGDIQAYTQDGEIIFSCEEIDRWISTLMDDKTIVMPGSSGDVVVEDEEAISLSLPMGLDAPMPKKETYSLDQSLDELQIEAETLEEIVAKGEIETQIVDGELRLVQEDVDKYRQQKQADQTIVMPLDEELVEEEDDEFVPIVTPTANKGKNIALDLSSILEEDGTAITVDLPDVSDELGTGELRMDEEKEVEDTPFESIVIDPQESVIADKTETKQDDVSFKEKEMADSFQRSTTIEPEEPVVDQMPREADFWIDGEDAVMSTIVPPRGGKMPDSEMETTTRARRSRSVAAKKRGKKRSKKRQQLYRKVKKQIGQRLAKKYQKNIGQVTIPTFEGMLSEEAGQPGPIERILAQSQLLLKSIQVTIGLRVLTVINFADNVTEFVAGYITNIYRTWKMTKSIQRRLQRNNPQQQISELQKDLDVMRYQLSRLLTFPEFCLREHKPQQIDSEAQTFALKLVIELRGHLDEMKRDLALLTPKQAAATAQKTAKDFLLSFIPNPLELATPCKDFIILVFFMKYSRKDIEVMYIDLLSSYSDILSLINEEPFYRLEMQDYERKILHRLQREIYCLQDIEKHIEECRLQLQRFIQLLCCVQKFIDPRYWHIEDIFYECKNRNDYMSAKFLLEWEKWVTAQLRKQLKNYHCSTQEKSVMLKEEIYFRRRYKLQRKLTQNFM</sequence>
<keyword evidence="3" id="KW-1185">Reference proteome</keyword>
<dbReference type="EMBL" id="AP019860">
    <property type="protein sequence ID" value="BBM85979.1"/>
    <property type="molecule type" value="Genomic_DNA"/>
</dbReference>
<evidence type="ECO:0000256" key="1">
    <source>
        <dbReference type="SAM" id="MobiDB-lite"/>
    </source>
</evidence>
<accession>A0A5S9IQ27</accession>
<dbReference type="RefSeq" id="WP_151970060.1">
    <property type="nucleotide sequence ID" value="NZ_AP019860.1"/>
</dbReference>
<dbReference type="KEGG" id="uam:UABAM_04365"/>